<dbReference type="InterPro" id="IPR005084">
    <property type="entry name" value="CBM6"/>
</dbReference>
<comment type="similarity">
    <text evidence="1">Belongs to the pectinesterase family.</text>
</comment>
<accession>D8VN65</accession>
<evidence type="ECO:0000256" key="1">
    <source>
        <dbReference type="ARBA" id="ARBA00008891"/>
    </source>
</evidence>
<dbReference type="InterPro" id="IPR012334">
    <property type="entry name" value="Pectin_lyas_fold"/>
</dbReference>
<evidence type="ECO:0000259" key="7">
    <source>
        <dbReference type="PROSITE" id="PS51175"/>
    </source>
</evidence>
<dbReference type="PROSITE" id="PS00800">
    <property type="entry name" value="PECTINESTERASE_1"/>
    <property type="match status" value="1"/>
</dbReference>
<dbReference type="PROSITE" id="PS51175">
    <property type="entry name" value="CBM6"/>
    <property type="match status" value="1"/>
</dbReference>
<reference evidence="8" key="2">
    <citation type="journal article" date="2010" name="Appl. Environ. Microbiol.">
        <title>Diversity of glycosyl hydrolases from cellulose-depleting communities enriched from casts of two earthworm species.</title>
        <authorList>
            <person name="Beloqui A."/>
            <person name="Nechitaylo T.Y."/>
            <person name="Lopez-Cortes N."/>
            <person name="Ghazi A."/>
            <person name="Guazzaroni M.E."/>
            <person name="Polaina J."/>
            <person name="Strittmatter A.W."/>
            <person name="Reva O."/>
            <person name="Waliczek A."/>
            <person name="Yakimov M.M."/>
            <person name="Golyshina O.V."/>
            <person name="Ferrer M."/>
            <person name="Golyshin P.N."/>
        </authorList>
    </citation>
    <scope>NUCLEOTIDE SEQUENCE</scope>
</reference>
<dbReference type="CDD" id="cd04082">
    <property type="entry name" value="CBM35_pectate_lyase-like"/>
    <property type="match status" value="1"/>
</dbReference>
<organism evidence="8">
    <name type="scientific">uncultured organism</name>
    <dbReference type="NCBI Taxonomy" id="155900"/>
    <lineage>
        <taxon>unclassified sequences</taxon>
        <taxon>environmental samples</taxon>
    </lineage>
</organism>
<dbReference type="CAZy" id="CBM2">
    <property type="family name" value="Carbohydrate-Binding Module Family 2"/>
</dbReference>
<sequence>MKKIINRPMLQTLKHSLITTGILIAIAPHTWAVCSYTVTNNWGGGFTGEIKVTNDTAQTTNNWSVSWQEANASVTNAWNATLSGSNPYTANALGWNATLAPGASAIFGFQANGIAGAPKVNGNLCGTATSSTATTSSIKSSTPVISSSSSIKSSAASNSSKNSSSAASSTATENSWLFEESAVGFCSNSGVIDTKHSGYTGTGFIDTENAIGASIIWSITAATAKTYTAQIRFGNGGAAARRATVVVNDSQIKTLDFPTNSNWTQWQTVNVDIPLKAGTNSIKLVSETADGLANIDSIRVTGNGITPAACPTAPTDPTTADCNSITNQPILRVAADGSGQYKTVQAALNTLSNSNTTPTQIRIKPGVYREKLTITKPFVTFCGEQGKTTSTILTYNDGASTLKADGTAIGTSGSASITLKANDVSMENITIENSFGIGSQAVALLAQGQRLQFRNCRLLGNQDTLYTHSGTQYYRNCHIQGTVDFIFGAATAVFDNNTIHSVGGGTALTAPSTEQTVPYGLVFLGGKVTATSSVSKGSVALGRNWRPYGAAAYIRTELGQHIAAVGWVKMSENTLDTARFSEYLTTGAGANPSARAPQSKQLTATQAATYTISNIFGSWVPSYSK</sequence>
<dbReference type="InterPro" id="IPR033131">
    <property type="entry name" value="Pectinesterase_Asp_AS"/>
</dbReference>
<keyword evidence="4" id="KW-0326">Glycosidase</keyword>
<dbReference type="Pfam" id="PF00553">
    <property type="entry name" value="CBM_2"/>
    <property type="match status" value="1"/>
</dbReference>
<dbReference type="InterPro" id="IPR018040">
    <property type="entry name" value="Pectinesterase_Tyr_AS"/>
</dbReference>
<dbReference type="GO" id="GO:0030247">
    <property type="term" value="F:polysaccharide binding"/>
    <property type="evidence" value="ECO:0007669"/>
    <property type="project" value="InterPro"/>
</dbReference>
<dbReference type="SUPFAM" id="SSF49384">
    <property type="entry name" value="Carbohydrate-binding domain"/>
    <property type="match status" value="1"/>
</dbReference>
<dbReference type="SUPFAM" id="SSF51126">
    <property type="entry name" value="Pectin lyase-like"/>
    <property type="match status" value="1"/>
</dbReference>
<feature type="domain" description="CBM6" evidence="7">
    <location>
        <begin position="176"/>
        <end position="301"/>
    </location>
</feature>
<dbReference type="EMBL" id="GQ996414">
    <property type="protein sequence ID" value="ACY24850.1"/>
    <property type="molecule type" value="Genomic_DNA"/>
</dbReference>
<dbReference type="PANTHER" id="PTHR31321:SF57">
    <property type="entry name" value="PECTINESTERASE 53-RELATED"/>
    <property type="match status" value="1"/>
</dbReference>
<dbReference type="Gene3D" id="2.60.120.260">
    <property type="entry name" value="Galactose-binding domain-like"/>
    <property type="match status" value="1"/>
</dbReference>
<reference evidence="8" key="1">
    <citation type="submission" date="2009-09" db="EMBL/GenBank/DDBJ databases">
        <authorList>
            <person name="Beloqi A."/>
            <person name="Nechitaylo T.Y."/>
            <person name="Lopez-Cortes N."/>
            <person name="Vietes M."/>
            <person name="Polaina J."/>
            <person name="Strittmatter A."/>
            <person name="Reva O."/>
            <person name="Waliczek A."/>
            <person name="Golyshina O.V."/>
            <person name="Ferrer M."/>
            <person name="Golyshin P.N."/>
        </authorList>
    </citation>
    <scope>NUCLEOTIDE SEQUENCE</scope>
</reference>
<dbReference type="PROSITE" id="PS51173">
    <property type="entry name" value="CBM2"/>
    <property type="match status" value="1"/>
</dbReference>
<dbReference type="InterPro" id="IPR000070">
    <property type="entry name" value="Pectinesterase_cat"/>
</dbReference>
<protein>
    <submittedName>
        <fullName evidence="8">Pel10A pectate lyase/pectinesterase</fullName>
    </submittedName>
</protein>
<dbReference type="InterPro" id="IPR012291">
    <property type="entry name" value="CBM2_carb-bd_dom_sf"/>
</dbReference>
<dbReference type="SUPFAM" id="SSF49785">
    <property type="entry name" value="Galactose-binding domain-like"/>
    <property type="match status" value="1"/>
</dbReference>
<dbReference type="InterPro" id="IPR008965">
    <property type="entry name" value="CBM2/CBM3_carb-bd_dom_sf"/>
</dbReference>
<dbReference type="InterPro" id="IPR008979">
    <property type="entry name" value="Galactose-bd-like_sf"/>
</dbReference>
<keyword evidence="3" id="KW-0063">Aspartyl esterase</keyword>
<dbReference type="Gene3D" id="2.160.20.10">
    <property type="entry name" value="Single-stranded right-handed beta-helix, Pectin lyase-like"/>
    <property type="match status" value="1"/>
</dbReference>
<dbReference type="InterPro" id="IPR011050">
    <property type="entry name" value="Pectin_lyase_fold/virulence"/>
</dbReference>
<dbReference type="Pfam" id="PF01095">
    <property type="entry name" value="Pectinesterase"/>
    <property type="match status" value="1"/>
</dbReference>
<dbReference type="CAZy" id="CBM35">
    <property type="family name" value="Carbohydrate-Binding Module Family 35"/>
</dbReference>
<dbReference type="PANTHER" id="PTHR31321">
    <property type="entry name" value="ACYL-COA THIOESTER HYDROLASE YBHC-RELATED"/>
    <property type="match status" value="1"/>
</dbReference>
<evidence type="ECO:0000259" key="6">
    <source>
        <dbReference type="PROSITE" id="PS51173"/>
    </source>
</evidence>
<dbReference type="GO" id="GO:0004553">
    <property type="term" value="F:hydrolase activity, hydrolyzing O-glycosyl compounds"/>
    <property type="evidence" value="ECO:0007669"/>
    <property type="project" value="InterPro"/>
</dbReference>
<keyword evidence="2" id="KW-0378">Hydrolase</keyword>
<name>D8VN65_9ZZZZ</name>
<feature type="domain" description="CBM2" evidence="6">
    <location>
        <begin position="27"/>
        <end position="128"/>
    </location>
</feature>
<dbReference type="InterPro" id="IPR001919">
    <property type="entry name" value="CBD2"/>
</dbReference>
<dbReference type="PROSITE" id="PS00561">
    <property type="entry name" value="CBM2_A"/>
    <property type="match status" value="1"/>
</dbReference>
<dbReference type="AlphaFoldDB" id="D8VN65"/>
<feature type="region of interest" description="Disordered" evidence="5">
    <location>
        <begin position="131"/>
        <end position="167"/>
    </location>
</feature>
<dbReference type="GO" id="GO:0042545">
    <property type="term" value="P:cell wall modification"/>
    <property type="evidence" value="ECO:0007669"/>
    <property type="project" value="InterPro"/>
</dbReference>
<evidence type="ECO:0000313" key="8">
    <source>
        <dbReference type="EMBL" id="ACY24850.1"/>
    </source>
</evidence>
<dbReference type="Pfam" id="PF16990">
    <property type="entry name" value="CBM_35"/>
    <property type="match status" value="1"/>
</dbReference>
<dbReference type="GO" id="GO:0005975">
    <property type="term" value="P:carbohydrate metabolic process"/>
    <property type="evidence" value="ECO:0007669"/>
    <property type="project" value="InterPro"/>
</dbReference>
<proteinExistence type="inferred from homology"/>
<evidence type="ECO:0000256" key="4">
    <source>
        <dbReference type="ARBA" id="ARBA00023295"/>
    </source>
</evidence>
<evidence type="ECO:0000256" key="2">
    <source>
        <dbReference type="ARBA" id="ARBA00022801"/>
    </source>
</evidence>
<keyword evidence="8" id="KW-0456">Lyase</keyword>
<dbReference type="Gene3D" id="2.60.40.290">
    <property type="match status" value="1"/>
</dbReference>
<dbReference type="GO" id="GO:0016829">
    <property type="term" value="F:lyase activity"/>
    <property type="evidence" value="ECO:0007669"/>
    <property type="project" value="UniProtKB-KW"/>
</dbReference>
<dbReference type="GO" id="GO:0030599">
    <property type="term" value="F:pectinesterase activity"/>
    <property type="evidence" value="ECO:0007669"/>
    <property type="project" value="InterPro"/>
</dbReference>
<evidence type="ECO:0000256" key="5">
    <source>
        <dbReference type="SAM" id="MobiDB-lite"/>
    </source>
</evidence>
<dbReference type="SMART" id="SM00637">
    <property type="entry name" value="CBD_II"/>
    <property type="match status" value="1"/>
</dbReference>
<evidence type="ECO:0000256" key="3">
    <source>
        <dbReference type="ARBA" id="ARBA00023085"/>
    </source>
</evidence>
<dbReference type="PROSITE" id="PS00503">
    <property type="entry name" value="PECTINESTERASE_2"/>
    <property type="match status" value="1"/>
</dbReference>
<dbReference type="InterPro" id="IPR018366">
    <property type="entry name" value="CBM2_CS"/>
</dbReference>